<dbReference type="EMBL" id="OV725078">
    <property type="protein sequence ID" value="CAH1392724.1"/>
    <property type="molecule type" value="Genomic_DNA"/>
</dbReference>
<dbReference type="Proteomes" id="UP001152798">
    <property type="component" value="Chromosome 2"/>
</dbReference>
<gene>
    <name evidence="2" type="ORF">NEZAVI_LOCUS3496</name>
</gene>
<dbReference type="OrthoDB" id="6624637at2759"/>
<feature type="region of interest" description="Disordered" evidence="1">
    <location>
        <begin position="73"/>
        <end position="93"/>
    </location>
</feature>
<evidence type="ECO:0000313" key="2">
    <source>
        <dbReference type="EMBL" id="CAH1392724.1"/>
    </source>
</evidence>
<evidence type="ECO:0000313" key="3">
    <source>
        <dbReference type="Proteomes" id="UP001152798"/>
    </source>
</evidence>
<sequence length="93" mass="10876">MFTHQRRSALLQHIDVDGACEPSRCISAPQCSLKDLPAEDIIEELQLRWFGHVVRMEEDRLAKMVHEDKRKTWEGSLTEEGWNGKGEEGWDRR</sequence>
<evidence type="ECO:0000256" key="1">
    <source>
        <dbReference type="SAM" id="MobiDB-lite"/>
    </source>
</evidence>
<proteinExistence type="predicted"/>
<accession>A0A9P0E2M1</accession>
<reference evidence="2" key="1">
    <citation type="submission" date="2022-01" db="EMBL/GenBank/DDBJ databases">
        <authorList>
            <person name="King R."/>
        </authorList>
    </citation>
    <scope>NUCLEOTIDE SEQUENCE</scope>
</reference>
<organism evidence="2 3">
    <name type="scientific">Nezara viridula</name>
    <name type="common">Southern green stink bug</name>
    <name type="synonym">Cimex viridulus</name>
    <dbReference type="NCBI Taxonomy" id="85310"/>
    <lineage>
        <taxon>Eukaryota</taxon>
        <taxon>Metazoa</taxon>
        <taxon>Ecdysozoa</taxon>
        <taxon>Arthropoda</taxon>
        <taxon>Hexapoda</taxon>
        <taxon>Insecta</taxon>
        <taxon>Pterygota</taxon>
        <taxon>Neoptera</taxon>
        <taxon>Paraneoptera</taxon>
        <taxon>Hemiptera</taxon>
        <taxon>Heteroptera</taxon>
        <taxon>Panheteroptera</taxon>
        <taxon>Pentatomomorpha</taxon>
        <taxon>Pentatomoidea</taxon>
        <taxon>Pentatomidae</taxon>
        <taxon>Pentatominae</taxon>
        <taxon>Nezara</taxon>
    </lineage>
</organism>
<keyword evidence="3" id="KW-1185">Reference proteome</keyword>
<name>A0A9P0E2M1_NEZVI</name>
<dbReference type="AlphaFoldDB" id="A0A9P0E2M1"/>
<protein>
    <submittedName>
        <fullName evidence="2">Uncharacterized protein</fullName>
    </submittedName>
</protein>